<organism evidence="2 3">
    <name type="scientific">Leucobacter weissii</name>
    <dbReference type="NCBI Taxonomy" id="1983706"/>
    <lineage>
        <taxon>Bacteria</taxon>
        <taxon>Bacillati</taxon>
        <taxon>Actinomycetota</taxon>
        <taxon>Actinomycetes</taxon>
        <taxon>Micrococcales</taxon>
        <taxon>Microbacteriaceae</taxon>
        <taxon>Leucobacter</taxon>
    </lineage>
</organism>
<dbReference type="Gene3D" id="3.30.70.240">
    <property type="match status" value="1"/>
</dbReference>
<dbReference type="EMBL" id="JAGDYM010000002">
    <property type="protein sequence ID" value="MBO1900533.1"/>
    <property type="molecule type" value="Genomic_DNA"/>
</dbReference>
<dbReference type="CDD" id="cd09755">
    <property type="entry name" value="Cas2_I-E"/>
    <property type="match status" value="1"/>
</dbReference>
<dbReference type="Pfam" id="PF09707">
    <property type="entry name" value="Cas_Cas2CT1978"/>
    <property type="match status" value="1"/>
</dbReference>
<keyword evidence="3" id="KW-1185">Reference proteome</keyword>
<evidence type="ECO:0000256" key="1">
    <source>
        <dbReference type="SAM" id="MobiDB-lite"/>
    </source>
</evidence>
<dbReference type="AlphaFoldDB" id="A0A939MH01"/>
<dbReference type="InterPro" id="IPR010152">
    <property type="entry name" value="CRISPR-assoc_prot_Cas2_sub"/>
</dbReference>
<proteinExistence type="predicted"/>
<dbReference type="Proteomes" id="UP000664382">
    <property type="component" value="Unassembled WGS sequence"/>
</dbReference>
<feature type="region of interest" description="Disordered" evidence="1">
    <location>
        <begin position="91"/>
        <end position="115"/>
    </location>
</feature>
<accession>A0A939MH01</accession>
<name>A0A939MH01_9MICO</name>
<gene>
    <name evidence="2" type="primary">cas2e</name>
    <name evidence="2" type="ORF">J4H92_01055</name>
</gene>
<reference evidence="2" key="1">
    <citation type="submission" date="2021-03" db="EMBL/GenBank/DDBJ databases">
        <title>Leucobacter chromiisoli sp. nov., isolated from chromium-containing soil of chemical plant.</title>
        <authorList>
            <person name="Xu Z."/>
        </authorList>
    </citation>
    <scope>NUCLEOTIDE SEQUENCE</scope>
    <source>
        <strain evidence="2">S27</strain>
    </source>
</reference>
<dbReference type="NCBIfam" id="TIGR01873">
    <property type="entry name" value="cas_CT1978"/>
    <property type="match status" value="1"/>
</dbReference>
<comment type="caution">
    <text evidence="2">The sequence shown here is derived from an EMBL/GenBank/DDBJ whole genome shotgun (WGS) entry which is preliminary data.</text>
</comment>
<evidence type="ECO:0000313" key="2">
    <source>
        <dbReference type="EMBL" id="MBO1900533.1"/>
    </source>
</evidence>
<feature type="compositionally biased region" description="Polar residues" evidence="1">
    <location>
        <begin position="91"/>
        <end position="108"/>
    </location>
</feature>
<evidence type="ECO:0000313" key="3">
    <source>
        <dbReference type="Proteomes" id="UP000664382"/>
    </source>
</evidence>
<sequence>MIVVVLSSCPAKLRGHLTRWVLEISAGVFVGSVTARVRDLLWDQILENIGAGRAIMVFQTNTEQKLDFKVHGHEWIPTDFEGISLMMRPNSSAKQVTNARKTGWSNASRYRRGRG</sequence>
<dbReference type="RefSeq" id="WP_208095169.1">
    <property type="nucleotide sequence ID" value="NZ_JAGDYM010000002.1"/>
</dbReference>
<protein>
    <submittedName>
        <fullName evidence="2">Type I-E CRISPR-associated endoribonuclease Cas2</fullName>
    </submittedName>
</protein>